<dbReference type="GO" id="GO:0047151">
    <property type="term" value="F:tRNA (uracil(54)-C5)-methyltransferase activity, 5,10-methylenetetrahydrofolate-dependent"/>
    <property type="evidence" value="ECO:0007669"/>
    <property type="project" value="UniProtKB-UniRule"/>
</dbReference>
<evidence type="ECO:0000313" key="13">
    <source>
        <dbReference type="Proteomes" id="UP000007039"/>
    </source>
</evidence>
<dbReference type="GO" id="GO:0005829">
    <property type="term" value="C:cytosol"/>
    <property type="evidence" value="ECO:0007669"/>
    <property type="project" value="TreeGrafter"/>
</dbReference>
<dbReference type="KEGG" id="cni:Calni_1108"/>
<evidence type="ECO:0000313" key="12">
    <source>
        <dbReference type="EMBL" id="ADR19019.1"/>
    </source>
</evidence>
<dbReference type="EC" id="2.1.1.74" evidence="10"/>
<dbReference type="AlphaFoldDB" id="E4TIA3"/>
<dbReference type="PANTHER" id="PTHR11806:SF2">
    <property type="entry name" value="METHYLENETETRAHYDROFOLATE--TRNA-(URACIL-5-)-METHYLTRANSFERASE TRMFO"/>
    <property type="match status" value="1"/>
</dbReference>
<comment type="catalytic activity">
    <reaction evidence="10">
        <text>uridine(54) in tRNA + (6R)-5,10-methylene-5,6,7,8-tetrahydrofolate + NADPH + H(+) = 5-methyluridine(54) in tRNA + (6S)-5,6,7,8-tetrahydrofolate + NADP(+)</text>
        <dbReference type="Rhea" id="RHEA:62372"/>
        <dbReference type="Rhea" id="RHEA-COMP:10167"/>
        <dbReference type="Rhea" id="RHEA-COMP:10193"/>
        <dbReference type="ChEBI" id="CHEBI:15378"/>
        <dbReference type="ChEBI" id="CHEBI:15636"/>
        <dbReference type="ChEBI" id="CHEBI:57453"/>
        <dbReference type="ChEBI" id="CHEBI:57783"/>
        <dbReference type="ChEBI" id="CHEBI:58349"/>
        <dbReference type="ChEBI" id="CHEBI:65315"/>
        <dbReference type="ChEBI" id="CHEBI:74447"/>
        <dbReference type="EC" id="2.1.1.74"/>
    </reaction>
</comment>
<accession>E4TIA3</accession>
<dbReference type="EMBL" id="CP002347">
    <property type="protein sequence ID" value="ADR19019.1"/>
    <property type="molecule type" value="Genomic_DNA"/>
</dbReference>
<dbReference type="Proteomes" id="UP000007039">
    <property type="component" value="Chromosome"/>
</dbReference>
<dbReference type="GO" id="GO:0030488">
    <property type="term" value="P:tRNA methylation"/>
    <property type="evidence" value="ECO:0007669"/>
    <property type="project" value="TreeGrafter"/>
</dbReference>
<organism evidence="12 13">
    <name type="scientific">Calditerrivibrio nitroreducens (strain DSM 19672 / NBRC 101217 / Yu37-1)</name>
    <dbReference type="NCBI Taxonomy" id="768670"/>
    <lineage>
        <taxon>Bacteria</taxon>
        <taxon>Pseudomonadati</taxon>
        <taxon>Deferribacterota</taxon>
        <taxon>Deferribacteres</taxon>
        <taxon>Deferribacterales</taxon>
        <taxon>Calditerrivibrionaceae</taxon>
    </lineage>
</organism>
<feature type="domain" description="MnmG N-terminal" evidence="11">
    <location>
        <begin position="11"/>
        <end position="368"/>
    </location>
</feature>
<dbReference type="RefSeq" id="WP_013451231.1">
    <property type="nucleotide sequence ID" value="NC_014758.1"/>
</dbReference>
<dbReference type="eggNOG" id="COG1206">
    <property type="taxonomic scope" value="Bacteria"/>
</dbReference>
<keyword evidence="7 10" id="KW-0274">FAD</keyword>
<evidence type="ECO:0000256" key="8">
    <source>
        <dbReference type="ARBA" id="ARBA00022857"/>
    </source>
</evidence>
<dbReference type="NCBIfam" id="NF003739">
    <property type="entry name" value="PRK05335.1"/>
    <property type="match status" value="1"/>
</dbReference>
<evidence type="ECO:0000256" key="10">
    <source>
        <dbReference type="HAMAP-Rule" id="MF_01037"/>
    </source>
</evidence>
<keyword evidence="8 10" id="KW-0521">NADP</keyword>
<keyword evidence="5 10" id="KW-0808">Transferase</keyword>
<dbReference type="GO" id="GO:0002098">
    <property type="term" value="P:tRNA wobble uridine modification"/>
    <property type="evidence" value="ECO:0007669"/>
    <property type="project" value="TreeGrafter"/>
</dbReference>
<dbReference type="HOGENOM" id="CLU_033057_1_0_0"/>
<dbReference type="PANTHER" id="PTHR11806">
    <property type="entry name" value="GLUCOSE INHIBITED DIVISION PROTEIN A"/>
    <property type="match status" value="1"/>
</dbReference>
<dbReference type="OrthoDB" id="9803114at2"/>
<evidence type="ECO:0000256" key="7">
    <source>
        <dbReference type="ARBA" id="ARBA00022827"/>
    </source>
</evidence>
<gene>
    <name evidence="10" type="primary">trmFO</name>
    <name evidence="12" type="ordered locus">Calni_1108</name>
</gene>
<keyword evidence="3 10" id="KW-0489">Methyltransferase</keyword>
<evidence type="ECO:0000256" key="4">
    <source>
        <dbReference type="ARBA" id="ARBA00022630"/>
    </source>
</evidence>
<keyword evidence="9 10" id="KW-0520">NAD</keyword>
<comment type="catalytic activity">
    <reaction evidence="10">
        <text>uridine(54) in tRNA + (6R)-5,10-methylene-5,6,7,8-tetrahydrofolate + NADH + H(+) = 5-methyluridine(54) in tRNA + (6S)-5,6,7,8-tetrahydrofolate + NAD(+)</text>
        <dbReference type="Rhea" id="RHEA:16873"/>
        <dbReference type="Rhea" id="RHEA-COMP:10167"/>
        <dbReference type="Rhea" id="RHEA-COMP:10193"/>
        <dbReference type="ChEBI" id="CHEBI:15378"/>
        <dbReference type="ChEBI" id="CHEBI:15636"/>
        <dbReference type="ChEBI" id="CHEBI:57453"/>
        <dbReference type="ChEBI" id="CHEBI:57540"/>
        <dbReference type="ChEBI" id="CHEBI:57945"/>
        <dbReference type="ChEBI" id="CHEBI:65315"/>
        <dbReference type="ChEBI" id="CHEBI:74447"/>
        <dbReference type="EC" id="2.1.1.74"/>
    </reaction>
</comment>
<evidence type="ECO:0000256" key="3">
    <source>
        <dbReference type="ARBA" id="ARBA00022603"/>
    </source>
</evidence>
<comment type="subcellular location">
    <subcellularLocation>
        <location evidence="10">Cytoplasm</location>
    </subcellularLocation>
</comment>
<name>E4TIA3_CALNY</name>
<keyword evidence="6 10" id="KW-0819">tRNA processing</keyword>
<dbReference type="HAMAP" id="MF_01037">
    <property type="entry name" value="TrmFO"/>
    <property type="match status" value="1"/>
</dbReference>
<evidence type="ECO:0000256" key="1">
    <source>
        <dbReference type="ARBA" id="ARBA00001974"/>
    </source>
</evidence>
<feature type="binding site" evidence="10">
    <location>
        <begin position="15"/>
        <end position="20"/>
    </location>
    <ligand>
        <name>FAD</name>
        <dbReference type="ChEBI" id="CHEBI:57692"/>
    </ligand>
</feature>
<proteinExistence type="inferred from homology"/>
<keyword evidence="13" id="KW-1185">Reference proteome</keyword>
<evidence type="ECO:0000256" key="5">
    <source>
        <dbReference type="ARBA" id="ARBA00022679"/>
    </source>
</evidence>
<evidence type="ECO:0000256" key="9">
    <source>
        <dbReference type="ARBA" id="ARBA00023027"/>
    </source>
</evidence>
<comment type="function">
    <text evidence="10">Catalyzes the folate-dependent formation of 5-methyl-uridine at position 54 (M-5-U54) in all tRNAs.</text>
</comment>
<evidence type="ECO:0000259" key="11">
    <source>
        <dbReference type="Pfam" id="PF01134"/>
    </source>
</evidence>
<comment type="cofactor">
    <cofactor evidence="1 10">
        <name>FAD</name>
        <dbReference type="ChEBI" id="CHEBI:57692"/>
    </cofactor>
</comment>
<comment type="similarity">
    <text evidence="10">Belongs to the MnmG family. TrmFO subfamily.</text>
</comment>
<dbReference type="InterPro" id="IPR004417">
    <property type="entry name" value="TrmFO"/>
</dbReference>
<dbReference type="Gene3D" id="3.50.50.60">
    <property type="entry name" value="FAD/NAD(P)-binding domain"/>
    <property type="match status" value="2"/>
</dbReference>
<dbReference type="SUPFAM" id="SSF51905">
    <property type="entry name" value="FAD/NAD(P)-binding domain"/>
    <property type="match status" value="1"/>
</dbReference>
<dbReference type="STRING" id="768670.Calni_1108"/>
<dbReference type="InterPro" id="IPR040131">
    <property type="entry name" value="MnmG_N"/>
</dbReference>
<dbReference type="NCBIfam" id="TIGR00137">
    <property type="entry name" value="gid_trmFO"/>
    <property type="match status" value="1"/>
</dbReference>
<evidence type="ECO:0000256" key="2">
    <source>
        <dbReference type="ARBA" id="ARBA00022490"/>
    </source>
</evidence>
<keyword evidence="2 10" id="KW-0963">Cytoplasm</keyword>
<keyword evidence="4 10" id="KW-0285">Flavoprotein</keyword>
<dbReference type="InterPro" id="IPR002218">
    <property type="entry name" value="MnmG-rel"/>
</dbReference>
<dbReference type="Pfam" id="PF01134">
    <property type="entry name" value="GIDA"/>
    <property type="match status" value="1"/>
</dbReference>
<sequence length="440" mass="50304">MAVYPLKNNTITIIGGGLAGSEAAFQLAEKKFNVVLYEMRPHKLTEAHQTGLMAELLCSNSLKSIDITNSNGLLKKELELMGSLLIKIAYETRIPAGNALSVDRKLFAEKVTNILENHPNITIIREEITEIPNSRPLIIATGPLTSENFARNLINLTKDHLFFYDAISPIVDADTINYEKVFFKSRYDKGDADYLNCPMTREEYEKFYFELINAEKVEFRSFEKAKYYENCIPIEELASRGFKTLIFGPMRPVGLENPITGEKYYAVVQLRKENKEGTAYNIVGFQTKMKIQEQKRVFRLIPGLENVEFLRYGSIHRNTYINAPNILEDNYKIRGEDIYFAGQISGVEGYVESIASGLTVAFDIYHRYLHKSPLKLPEDTALFSLQNYVSHSEPKNFSPSNFHFGMLSSIEGIKDKNLKKQRQAERALIKIEDFLRDLKI</sequence>
<reference evidence="12 13" key="1">
    <citation type="journal article" date="2011" name="Stand. Genomic Sci.">
        <title>Complete genome sequence of Calditerrivibrio nitroreducens type strain (Yu37-1).</title>
        <authorList>
            <person name="Pitluck S."/>
            <person name="Sikorski J."/>
            <person name="Zeytun A."/>
            <person name="Lapidus A."/>
            <person name="Nolan M."/>
            <person name="Lucas S."/>
            <person name="Hammon N."/>
            <person name="Deshpande S."/>
            <person name="Cheng J.F."/>
            <person name="Tapia R."/>
            <person name="Han C."/>
            <person name="Goodwin L."/>
            <person name="Liolios K."/>
            <person name="Pagani I."/>
            <person name="Ivanova N."/>
            <person name="Mavromatis K."/>
            <person name="Pati A."/>
            <person name="Chen A."/>
            <person name="Palaniappan K."/>
            <person name="Hauser L."/>
            <person name="Chang Y.J."/>
            <person name="Jeffries C.D."/>
            <person name="Detter J.C."/>
            <person name="Brambilla E."/>
            <person name="Djao O.D."/>
            <person name="Rohde M."/>
            <person name="Spring S."/>
            <person name="Goker M."/>
            <person name="Woyke T."/>
            <person name="Bristow J."/>
            <person name="Eisen J.A."/>
            <person name="Markowitz V."/>
            <person name="Hugenholtz P."/>
            <person name="Kyrpides N.C."/>
            <person name="Klenk H.P."/>
            <person name="Land M."/>
        </authorList>
    </citation>
    <scope>NUCLEOTIDE SEQUENCE [LARGE SCALE GENOMIC DNA]</scope>
    <source>
        <strain evidence="13">DSM 19672 / NBRC 101217 / Yu37-1</strain>
    </source>
</reference>
<dbReference type="GO" id="GO:0050660">
    <property type="term" value="F:flavin adenine dinucleotide binding"/>
    <property type="evidence" value="ECO:0007669"/>
    <property type="project" value="UniProtKB-UniRule"/>
</dbReference>
<evidence type="ECO:0000256" key="6">
    <source>
        <dbReference type="ARBA" id="ARBA00022694"/>
    </source>
</evidence>
<protein>
    <recommendedName>
        <fullName evidence="10">Methylenetetrahydrofolate--tRNA-(uracil-5-)-methyltransferase TrmFO</fullName>
        <ecNumber evidence="10">2.1.1.74</ecNumber>
    </recommendedName>
    <alternativeName>
        <fullName evidence="10">Folate-dependent tRNA (uracil-5-)-methyltransferase</fullName>
    </alternativeName>
    <alternativeName>
        <fullName evidence="10">Folate-dependent tRNA(M-5-U54)-methyltransferase</fullName>
    </alternativeName>
</protein>
<dbReference type="InterPro" id="IPR036188">
    <property type="entry name" value="FAD/NAD-bd_sf"/>
</dbReference>